<dbReference type="InterPro" id="IPR001841">
    <property type="entry name" value="Znf_RING"/>
</dbReference>
<dbReference type="PANTHER" id="PTHR47530:SF4">
    <property type="entry name" value="E3 UBIQUITIN LIGASE BIG BROTHER-RELATED"/>
    <property type="match status" value="1"/>
</dbReference>
<keyword evidence="1" id="KW-0479">Metal-binding</keyword>
<feature type="region of interest" description="Disordered" evidence="2">
    <location>
        <begin position="108"/>
        <end position="127"/>
    </location>
</feature>
<proteinExistence type="predicted"/>
<evidence type="ECO:0000256" key="2">
    <source>
        <dbReference type="SAM" id="MobiDB-lite"/>
    </source>
</evidence>
<dbReference type="PANTHER" id="PTHR47530">
    <property type="entry name" value="E3 UBIQUITIN LIGASE BIG BROTHER-RELATED"/>
    <property type="match status" value="1"/>
</dbReference>
<dbReference type="GO" id="GO:0008270">
    <property type="term" value="F:zinc ion binding"/>
    <property type="evidence" value="ECO:0007669"/>
    <property type="project" value="UniProtKB-KW"/>
</dbReference>
<dbReference type="EMBL" id="JBGMDY010000003">
    <property type="protein sequence ID" value="KAL2339780.1"/>
    <property type="molecule type" value="Genomic_DNA"/>
</dbReference>
<dbReference type="PROSITE" id="PS50089">
    <property type="entry name" value="ZF_RING_2"/>
    <property type="match status" value="1"/>
</dbReference>
<dbReference type="InterPro" id="IPR013083">
    <property type="entry name" value="Znf_RING/FYVE/PHD"/>
</dbReference>
<keyword evidence="1" id="KW-0863">Zinc-finger</keyword>
<sequence length="229" mass="25587">MVPCFINSNTPISLICFQFTNFFGTPLCPSMEGEEGKQPSHENPYVELEEVDFDYILAMSMQEHEREFAMLATIESDSDECASASSFDDDDGDPDFLESQEIEPELQFLGGEGSSDDDEMEVEDEIDPDELSYEELMELGEFIGEETRGLSANEISLCLHPYTCQSVENISGIDCCVICQVEYEKGEALVALQCEHPYHADCISKWLQIKKVCPICSNEVSIPNIASNP</sequence>
<evidence type="ECO:0000256" key="1">
    <source>
        <dbReference type="PROSITE-ProRule" id="PRU00175"/>
    </source>
</evidence>
<name>A0ABD1MVC6_9FABA</name>
<dbReference type="Pfam" id="PF13639">
    <property type="entry name" value="zf-RING_2"/>
    <property type="match status" value="1"/>
</dbReference>
<keyword evidence="5" id="KW-1185">Reference proteome</keyword>
<feature type="domain" description="RING-type" evidence="3">
    <location>
        <begin position="176"/>
        <end position="217"/>
    </location>
</feature>
<dbReference type="Gene3D" id="3.30.40.10">
    <property type="entry name" value="Zinc/RING finger domain, C3HC4 (zinc finger)"/>
    <property type="match status" value="1"/>
</dbReference>
<gene>
    <name evidence="4" type="ORF">Fmac_007720</name>
</gene>
<keyword evidence="1" id="KW-0862">Zinc</keyword>
<evidence type="ECO:0000313" key="4">
    <source>
        <dbReference type="EMBL" id="KAL2339780.1"/>
    </source>
</evidence>
<accession>A0ABD1MVC6</accession>
<feature type="compositionally biased region" description="Acidic residues" evidence="2">
    <location>
        <begin position="114"/>
        <end position="127"/>
    </location>
</feature>
<dbReference type="InterPro" id="IPR043312">
    <property type="entry name" value="AtBBR-like"/>
</dbReference>
<protein>
    <recommendedName>
        <fullName evidence="3">RING-type domain-containing protein</fullName>
    </recommendedName>
</protein>
<reference evidence="4 5" key="1">
    <citation type="submission" date="2024-08" db="EMBL/GenBank/DDBJ databases">
        <title>Insights into the chromosomal genome structure of Flemingia macrophylla.</title>
        <authorList>
            <person name="Ding Y."/>
            <person name="Zhao Y."/>
            <person name="Bi W."/>
            <person name="Wu M."/>
            <person name="Zhao G."/>
            <person name="Gong Y."/>
            <person name="Li W."/>
            <person name="Zhang P."/>
        </authorList>
    </citation>
    <scope>NUCLEOTIDE SEQUENCE [LARGE SCALE GENOMIC DNA]</scope>
    <source>
        <strain evidence="4">DYQJB</strain>
        <tissue evidence="4">Leaf</tissue>
    </source>
</reference>
<dbReference type="AlphaFoldDB" id="A0ABD1MVC6"/>
<dbReference type="FunFam" id="3.30.40.10:FF:000417">
    <property type="entry name" value="E3 ubiquitin ligase BIG BROTHER-related"/>
    <property type="match status" value="1"/>
</dbReference>
<organism evidence="4 5">
    <name type="scientific">Flemingia macrophylla</name>
    <dbReference type="NCBI Taxonomy" id="520843"/>
    <lineage>
        <taxon>Eukaryota</taxon>
        <taxon>Viridiplantae</taxon>
        <taxon>Streptophyta</taxon>
        <taxon>Embryophyta</taxon>
        <taxon>Tracheophyta</taxon>
        <taxon>Spermatophyta</taxon>
        <taxon>Magnoliopsida</taxon>
        <taxon>eudicotyledons</taxon>
        <taxon>Gunneridae</taxon>
        <taxon>Pentapetalae</taxon>
        <taxon>rosids</taxon>
        <taxon>fabids</taxon>
        <taxon>Fabales</taxon>
        <taxon>Fabaceae</taxon>
        <taxon>Papilionoideae</taxon>
        <taxon>50 kb inversion clade</taxon>
        <taxon>NPAAA clade</taxon>
        <taxon>indigoferoid/millettioid clade</taxon>
        <taxon>Phaseoleae</taxon>
        <taxon>Flemingia</taxon>
    </lineage>
</organism>
<dbReference type="SUPFAM" id="SSF57850">
    <property type="entry name" value="RING/U-box"/>
    <property type="match status" value="1"/>
</dbReference>
<comment type="caution">
    <text evidence="4">The sequence shown here is derived from an EMBL/GenBank/DDBJ whole genome shotgun (WGS) entry which is preliminary data.</text>
</comment>
<evidence type="ECO:0000313" key="5">
    <source>
        <dbReference type="Proteomes" id="UP001603857"/>
    </source>
</evidence>
<dbReference type="SMART" id="SM00184">
    <property type="entry name" value="RING"/>
    <property type="match status" value="1"/>
</dbReference>
<dbReference type="Proteomes" id="UP001603857">
    <property type="component" value="Unassembled WGS sequence"/>
</dbReference>
<evidence type="ECO:0000259" key="3">
    <source>
        <dbReference type="PROSITE" id="PS50089"/>
    </source>
</evidence>